<dbReference type="Pfam" id="PF00734">
    <property type="entry name" value="CBM_1"/>
    <property type="match status" value="1"/>
</dbReference>
<keyword evidence="7" id="KW-0560">Oxidoreductase</keyword>
<dbReference type="InterPro" id="IPR049892">
    <property type="entry name" value="AA9"/>
</dbReference>
<gene>
    <name evidence="18" type="ORF">R3P38DRAFT_2873832</name>
</gene>
<comment type="cofactor">
    <cofactor evidence="1">
        <name>Cu(2+)</name>
        <dbReference type="ChEBI" id="CHEBI:29036"/>
    </cofactor>
</comment>
<evidence type="ECO:0000256" key="6">
    <source>
        <dbReference type="ARBA" id="ARBA00023001"/>
    </source>
</evidence>
<keyword evidence="11" id="KW-0119">Carbohydrate metabolism</keyword>
<dbReference type="CDD" id="cd21175">
    <property type="entry name" value="LPMO_AA9"/>
    <property type="match status" value="1"/>
</dbReference>
<dbReference type="SMART" id="SM00236">
    <property type="entry name" value="fCBD"/>
    <property type="match status" value="1"/>
</dbReference>
<dbReference type="PANTHER" id="PTHR33353:SF10">
    <property type="entry name" value="ENDO-BETA-1,4-GLUCANASE D"/>
    <property type="match status" value="1"/>
</dbReference>
<evidence type="ECO:0000256" key="4">
    <source>
        <dbReference type="ARBA" id="ARBA00022723"/>
    </source>
</evidence>
<feature type="region of interest" description="Disordered" evidence="16">
    <location>
        <begin position="243"/>
        <end position="286"/>
    </location>
</feature>
<reference evidence="18 19" key="1">
    <citation type="journal article" date="2024" name="J Genomics">
        <title>Draft genome sequencing and assembly of Favolaschia claudopus CIRM-BRFM 2984 isolated from oak limbs.</title>
        <authorList>
            <person name="Navarro D."/>
            <person name="Drula E."/>
            <person name="Chaduli D."/>
            <person name="Cazenave R."/>
            <person name="Ahrendt S."/>
            <person name="Wang J."/>
            <person name="Lipzen A."/>
            <person name="Daum C."/>
            <person name="Barry K."/>
            <person name="Grigoriev I.V."/>
            <person name="Favel A."/>
            <person name="Rosso M.N."/>
            <person name="Martin F."/>
        </authorList>
    </citation>
    <scope>NUCLEOTIDE SEQUENCE [LARGE SCALE GENOMIC DNA]</scope>
    <source>
        <strain evidence="18 19">CIRM-BRFM 2984</strain>
    </source>
</reference>
<evidence type="ECO:0000256" key="12">
    <source>
        <dbReference type="ARBA" id="ARBA00023326"/>
    </source>
</evidence>
<dbReference type="Pfam" id="PF03443">
    <property type="entry name" value="AA9"/>
    <property type="match status" value="1"/>
</dbReference>
<proteinExistence type="inferred from homology"/>
<evidence type="ECO:0000256" key="8">
    <source>
        <dbReference type="ARBA" id="ARBA00023008"/>
    </source>
</evidence>
<evidence type="ECO:0000313" key="18">
    <source>
        <dbReference type="EMBL" id="KAK7046443.1"/>
    </source>
</evidence>
<dbReference type="GO" id="GO:0030245">
    <property type="term" value="P:cellulose catabolic process"/>
    <property type="evidence" value="ECO:0007669"/>
    <property type="project" value="UniProtKB-KW"/>
</dbReference>
<comment type="subcellular location">
    <subcellularLocation>
        <location evidence="2">Secreted</location>
    </subcellularLocation>
</comment>
<dbReference type="InterPro" id="IPR005103">
    <property type="entry name" value="AA9_LPMO"/>
</dbReference>
<evidence type="ECO:0000256" key="13">
    <source>
        <dbReference type="ARBA" id="ARBA00044502"/>
    </source>
</evidence>
<evidence type="ECO:0000256" key="15">
    <source>
        <dbReference type="ARBA" id="ARBA00047174"/>
    </source>
</evidence>
<keyword evidence="8" id="KW-0186">Copper</keyword>
<evidence type="ECO:0000256" key="1">
    <source>
        <dbReference type="ARBA" id="ARBA00001973"/>
    </source>
</evidence>
<accession>A0AAW0D5W6</accession>
<evidence type="ECO:0000256" key="2">
    <source>
        <dbReference type="ARBA" id="ARBA00004613"/>
    </source>
</evidence>
<keyword evidence="19" id="KW-1185">Reference proteome</keyword>
<comment type="catalytic activity">
    <reaction evidence="14">
        <text>[(1-&gt;4)-beta-D-glucosyl]n+m + reduced acceptor + O2 = 4-dehydro-beta-D-glucosyl-[(1-&gt;4)-beta-D-glucosyl]n-1 + [(1-&gt;4)-beta-D-glucosyl]m + acceptor + H2O.</text>
        <dbReference type="EC" id="1.14.99.56"/>
    </reaction>
</comment>
<feature type="non-terminal residue" evidence="18">
    <location>
        <position position="1"/>
    </location>
</feature>
<comment type="similarity">
    <text evidence="13">Belongs to the polysaccharide monooxygenase AA9 family.</text>
</comment>
<dbReference type="AlphaFoldDB" id="A0AAW0D5W6"/>
<dbReference type="GO" id="GO:0004497">
    <property type="term" value="F:monooxygenase activity"/>
    <property type="evidence" value="ECO:0007669"/>
    <property type="project" value="UniProtKB-KW"/>
</dbReference>
<dbReference type="GO" id="GO:0016787">
    <property type="term" value="F:hydrolase activity"/>
    <property type="evidence" value="ECO:0007669"/>
    <property type="project" value="UniProtKB-KW"/>
</dbReference>
<dbReference type="InterPro" id="IPR000254">
    <property type="entry name" value="CBD"/>
</dbReference>
<keyword evidence="9" id="KW-0503">Monooxygenase</keyword>
<evidence type="ECO:0000256" key="16">
    <source>
        <dbReference type="SAM" id="MobiDB-lite"/>
    </source>
</evidence>
<keyword evidence="4" id="KW-0479">Metal-binding</keyword>
<feature type="domain" description="CBM1" evidence="17">
    <location>
        <begin position="289"/>
        <end position="344"/>
    </location>
</feature>
<evidence type="ECO:0000259" key="17">
    <source>
        <dbReference type="PROSITE" id="PS51164"/>
    </source>
</evidence>
<keyword evidence="6" id="KW-0136">Cellulose degradation</keyword>
<dbReference type="PROSITE" id="PS51164">
    <property type="entry name" value="CBM1_2"/>
    <property type="match status" value="1"/>
</dbReference>
<comment type="caution">
    <text evidence="18">The sequence shown here is derived from an EMBL/GenBank/DDBJ whole genome shotgun (WGS) entry which is preliminary data.</text>
</comment>
<protein>
    <recommendedName>
        <fullName evidence="15">lytic cellulose monooxygenase (C4-dehydrogenating)</fullName>
        <ecNumber evidence="15">1.14.99.56</ecNumber>
    </recommendedName>
</protein>
<evidence type="ECO:0000256" key="11">
    <source>
        <dbReference type="ARBA" id="ARBA00023277"/>
    </source>
</evidence>
<keyword evidence="18" id="KW-0378">Hydrolase</keyword>
<dbReference type="PANTHER" id="PTHR33353">
    <property type="entry name" value="PUTATIVE (AFU_ORTHOLOGUE AFUA_1G12560)-RELATED"/>
    <property type="match status" value="1"/>
</dbReference>
<name>A0AAW0D5W6_9AGAR</name>
<evidence type="ECO:0000256" key="10">
    <source>
        <dbReference type="ARBA" id="ARBA00023157"/>
    </source>
</evidence>
<keyword evidence="3" id="KW-0964">Secreted</keyword>
<evidence type="ECO:0000256" key="3">
    <source>
        <dbReference type="ARBA" id="ARBA00022525"/>
    </source>
</evidence>
<keyword evidence="10" id="KW-1015">Disulfide bond</keyword>
<dbReference type="GO" id="GO:0046872">
    <property type="term" value="F:metal ion binding"/>
    <property type="evidence" value="ECO:0007669"/>
    <property type="project" value="UniProtKB-KW"/>
</dbReference>
<evidence type="ECO:0000313" key="19">
    <source>
        <dbReference type="Proteomes" id="UP001362999"/>
    </source>
</evidence>
<dbReference type="GO" id="GO:0030248">
    <property type="term" value="F:cellulose binding"/>
    <property type="evidence" value="ECO:0007669"/>
    <property type="project" value="InterPro"/>
</dbReference>
<dbReference type="Gene3D" id="2.70.50.70">
    <property type="match status" value="1"/>
</dbReference>
<dbReference type="GO" id="GO:0005576">
    <property type="term" value="C:extracellular region"/>
    <property type="evidence" value="ECO:0007669"/>
    <property type="project" value="UniProtKB-SubCell"/>
</dbReference>
<dbReference type="EMBL" id="JAWWNJ010000010">
    <property type="protein sequence ID" value="KAK7046443.1"/>
    <property type="molecule type" value="Genomic_DNA"/>
</dbReference>
<keyword evidence="5" id="KW-0732">Signal</keyword>
<evidence type="ECO:0000256" key="14">
    <source>
        <dbReference type="ARBA" id="ARBA00045077"/>
    </source>
</evidence>
<sequence length="344" mass="35474">LFASVSPFEGLVVLMRSLDTLPQLIVNGAATSTWQYLAEYKSAIQVTDVLSSDVRCYTSLQSGTSSTMSVKAGSTIGFTVSGNPSSLYHQGVVNVYMAKAPSGTDVSKWDGSGNVWFKIYEISAKTDGGNTITFPAENITQVNFPIPAQVPSGQYLIRIEHIALHVASTFGGAQLYIACAQVEVGGTGTPGPLVAFPGAYTGNVCRANFSAFHLLILASTLINIYWPIPTSYIQPGPAIWPASGSGGGSNPPASSSTTRASSTTSSTTSRASSTTKASSTTSGGGSTGGTVAQYGQCGGSGYSGPTACVSGTTCTVLNGKYRSTVLLLRCCCSNVIAAFYSQCI</sequence>
<dbReference type="EC" id="1.14.99.56" evidence="15"/>
<evidence type="ECO:0000256" key="5">
    <source>
        <dbReference type="ARBA" id="ARBA00022729"/>
    </source>
</evidence>
<organism evidence="18 19">
    <name type="scientific">Favolaschia claudopus</name>
    <dbReference type="NCBI Taxonomy" id="2862362"/>
    <lineage>
        <taxon>Eukaryota</taxon>
        <taxon>Fungi</taxon>
        <taxon>Dikarya</taxon>
        <taxon>Basidiomycota</taxon>
        <taxon>Agaricomycotina</taxon>
        <taxon>Agaricomycetes</taxon>
        <taxon>Agaricomycetidae</taxon>
        <taxon>Agaricales</taxon>
        <taxon>Marasmiineae</taxon>
        <taxon>Mycenaceae</taxon>
        <taxon>Favolaschia</taxon>
    </lineage>
</organism>
<evidence type="ECO:0000256" key="7">
    <source>
        <dbReference type="ARBA" id="ARBA00023002"/>
    </source>
</evidence>
<evidence type="ECO:0000256" key="9">
    <source>
        <dbReference type="ARBA" id="ARBA00023033"/>
    </source>
</evidence>
<dbReference type="Proteomes" id="UP001362999">
    <property type="component" value="Unassembled WGS sequence"/>
</dbReference>
<feature type="compositionally biased region" description="Low complexity" evidence="16">
    <location>
        <begin position="250"/>
        <end position="281"/>
    </location>
</feature>
<dbReference type="InterPro" id="IPR035971">
    <property type="entry name" value="CBD_sf"/>
</dbReference>
<dbReference type="SUPFAM" id="SSF57180">
    <property type="entry name" value="Cellulose-binding domain"/>
    <property type="match status" value="1"/>
</dbReference>
<keyword evidence="12" id="KW-0624">Polysaccharide degradation</keyword>